<feature type="domain" description="Aminoglycoside phosphotransferase" evidence="1">
    <location>
        <begin position="1"/>
        <end position="45"/>
    </location>
</feature>
<sequence length="138" mass="15149">MWSRSDPTRMVAVLDWEMSTLGDPLTDLGMVSVYWGDAGEIMWRNRSPQPHRLNPGFPAGDHLLARYEASSGRSISNIDVYRVLAVFKLSIITEGALARIKATRPDEDTTRTENTIAELAALALTLASNSSVTTLRGS</sequence>
<dbReference type="Gene3D" id="3.90.1200.10">
    <property type="match status" value="1"/>
</dbReference>
<reference evidence="2" key="1">
    <citation type="submission" date="2020-05" db="EMBL/GenBank/DDBJ databases">
        <authorList>
            <person name="Chiriac C."/>
            <person name="Salcher M."/>
            <person name="Ghai R."/>
            <person name="Kavagutti S V."/>
        </authorList>
    </citation>
    <scope>NUCLEOTIDE SEQUENCE</scope>
</reference>
<organism evidence="2">
    <name type="scientific">freshwater metagenome</name>
    <dbReference type="NCBI Taxonomy" id="449393"/>
    <lineage>
        <taxon>unclassified sequences</taxon>
        <taxon>metagenomes</taxon>
        <taxon>ecological metagenomes</taxon>
    </lineage>
</organism>
<dbReference type="InterPro" id="IPR002575">
    <property type="entry name" value="Aminoglycoside_PTrfase"/>
</dbReference>
<proteinExistence type="predicted"/>
<dbReference type="InterPro" id="IPR011009">
    <property type="entry name" value="Kinase-like_dom_sf"/>
</dbReference>
<evidence type="ECO:0000313" key="2">
    <source>
        <dbReference type="EMBL" id="CAB4959662.1"/>
    </source>
</evidence>
<dbReference type="Pfam" id="PF01636">
    <property type="entry name" value="APH"/>
    <property type="match status" value="1"/>
</dbReference>
<dbReference type="AlphaFoldDB" id="A0A6J7KYR3"/>
<dbReference type="SUPFAM" id="SSF56112">
    <property type="entry name" value="Protein kinase-like (PK-like)"/>
    <property type="match status" value="1"/>
</dbReference>
<name>A0A6J7KYR3_9ZZZZ</name>
<protein>
    <submittedName>
        <fullName evidence="2">Unannotated protein</fullName>
    </submittedName>
</protein>
<accession>A0A6J7KYR3</accession>
<dbReference type="EMBL" id="CAFBNJ010000079">
    <property type="protein sequence ID" value="CAB4959662.1"/>
    <property type="molecule type" value="Genomic_DNA"/>
</dbReference>
<evidence type="ECO:0000259" key="1">
    <source>
        <dbReference type="Pfam" id="PF01636"/>
    </source>
</evidence>
<gene>
    <name evidence="2" type="ORF">UFOPK3785_01395</name>
</gene>